<feature type="region of interest" description="Disordered" evidence="2">
    <location>
        <begin position="1"/>
        <end position="48"/>
    </location>
</feature>
<proteinExistence type="predicted"/>
<feature type="compositionally biased region" description="Basic and acidic residues" evidence="2">
    <location>
        <begin position="1"/>
        <end position="10"/>
    </location>
</feature>
<evidence type="ECO:0000313" key="4">
    <source>
        <dbReference type="Proteomes" id="UP001189429"/>
    </source>
</evidence>
<evidence type="ECO:0000256" key="2">
    <source>
        <dbReference type="SAM" id="MobiDB-lite"/>
    </source>
</evidence>
<keyword evidence="1" id="KW-0175">Coiled coil</keyword>
<name>A0ABN9XDZ3_9DINO</name>
<gene>
    <name evidence="3" type="ORF">PCOR1329_LOCUS74766</name>
</gene>
<comment type="caution">
    <text evidence="3">The sequence shown here is derived from an EMBL/GenBank/DDBJ whole genome shotgun (WGS) entry which is preliminary data.</text>
</comment>
<evidence type="ECO:0000256" key="1">
    <source>
        <dbReference type="SAM" id="Coils"/>
    </source>
</evidence>
<dbReference type="Proteomes" id="UP001189429">
    <property type="component" value="Unassembled WGS sequence"/>
</dbReference>
<sequence length="211" mass="21800">MGREPERELSPRSPGPWGERAEPAPAVRAGARATCAPPSGGEGARECPGVDVGTVFVWRLGGPHVHFGPKAEGALAGASNEAHVALQDEAEWPTEMVDSSFRSQSRTRPDGRRPSAPPPAPHACARGRGRGQGSPAHGGATESGDVDVLRGELAAARCAHAETERRLAECELQAAVAELRARQRAVAGLEEELAAQPPPAACAAGLAPQEA</sequence>
<organism evidence="3 4">
    <name type="scientific">Prorocentrum cordatum</name>
    <dbReference type="NCBI Taxonomy" id="2364126"/>
    <lineage>
        <taxon>Eukaryota</taxon>
        <taxon>Sar</taxon>
        <taxon>Alveolata</taxon>
        <taxon>Dinophyceae</taxon>
        <taxon>Prorocentrales</taxon>
        <taxon>Prorocentraceae</taxon>
        <taxon>Prorocentrum</taxon>
    </lineage>
</organism>
<feature type="region of interest" description="Disordered" evidence="2">
    <location>
        <begin position="90"/>
        <end position="146"/>
    </location>
</feature>
<accession>A0ABN9XDZ3</accession>
<keyword evidence="4" id="KW-1185">Reference proteome</keyword>
<protein>
    <submittedName>
        <fullName evidence="3">Uncharacterized protein</fullName>
    </submittedName>
</protein>
<evidence type="ECO:0000313" key="3">
    <source>
        <dbReference type="EMBL" id="CAK0896247.1"/>
    </source>
</evidence>
<feature type="coiled-coil region" evidence="1">
    <location>
        <begin position="153"/>
        <end position="192"/>
    </location>
</feature>
<dbReference type="EMBL" id="CAUYUJ010020162">
    <property type="protein sequence ID" value="CAK0896247.1"/>
    <property type="molecule type" value="Genomic_DNA"/>
</dbReference>
<reference evidence="3" key="1">
    <citation type="submission" date="2023-10" db="EMBL/GenBank/DDBJ databases">
        <authorList>
            <person name="Chen Y."/>
            <person name="Shah S."/>
            <person name="Dougan E. K."/>
            <person name="Thang M."/>
            <person name="Chan C."/>
        </authorList>
    </citation>
    <scope>NUCLEOTIDE SEQUENCE [LARGE SCALE GENOMIC DNA]</scope>
</reference>